<name>A0A0K2G828_NITMO</name>
<sequence length="335" mass="36213">MSDCANDGCATEERTGEGSTPKAQSCKRRAGAPRAVSSCAGGTEAIAPIVRRFKSSSRCHICDRWVRRRPGSHRAGKGARNGCSEPGWIDRTCGGLVSVVAASCATSLLPANPITLDQPCFWVSFRPIRAAVSMQGPKSFVMPVRSRKSEPSLIDSQAGANGRMCCSNSPCASCIRDKSGGMTRRPGQSRRAASTDMPGWRPSRKASSEISRITARGVWTGATATGLFRNDASPARASATPNEGMCKQTICRSISHARSQWLQMKMTMSMAGKPLRVAQNMIEPGKDALYSSSMRVTLTMVQGAFHTNQERESCGDRNSAPYPSHSMRCWRKNDR</sequence>
<evidence type="ECO:0000256" key="1">
    <source>
        <dbReference type="SAM" id="MobiDB-lite"/>
    </source>
</evidence>
<keyword evidence="3" id="KW-1185">Reference proteome</keyword>
<proteinExistence type="predicted"/>
<feature type="region of interest" description="Disordered" evidence="1">
    <location>
        <begin position="1"/>
        <end position="26"/>
    </location>
</feature>
<reference evidence="2 3" key="1">
    <citation type="journal article" date="2015" name="Proc. Natl. Acad. Sci. U.S.A.">
        <title>Expanded metabolic versatility of ubiquitous nitrite-oxidizing bacteria from the genus Nitrospira.</title>
        <authorList>
            <person name="Koch H."/>
            <person name="Lucker S."/>
            <person name="Albertsen M."/>
            <person name="Kitzinger K."/>
            <person name="Herbold C."/>
            <person name="Spieck E."/>
            <person name="Nielsen P.H."/>
            <person name="Wagner M."/>
            <person name="Daims H."/>
        </authorList>
    </citation>
    <scope>NUCLEOTIDE SEQUENCE [LARGE SCALE GENOMIC DNA]</scope>
    <source>
        <strain evidence="2 3">NSP M-1</strain>
    </source>
</reference>
<feature type="region of interest" description="Disordered" evidence="1">
    <location>
        <begin position="309"/>
        <end position="335"/>
    </location>
</feature>
<dbReference type="STRING" id="42253.NITMOv2_0649"/>
<dbReference type="KEGG" id="nmv:NITMOv2_0649"/>
<evidence type="ECO:0000313" key="2">
    <source>
        <dbReference type="EMBL" id="ALA57085.1"/>
    </source>
</evidence>
<accession>A0A0K2G828</accession>
<dbReference type="Proteomes" id="UP000069205">
    <property type="component" value="Chromosome"/>
</dbReference>
<dbReference type="EMBL" id="CP011801">
    <property type="protein sequence ID" value="ALA57085.1"/>
    <property type="molecule type" value="Genomic_DNA"/>
</dbReference>
<organism evidence="2 3">
    <name type="scientific">Nitrospira moscoviensis</name>
    <dbReference type="NCBI Taxonomy" id="42253"/>
    <lineage>
        <taxon>Bacteria</taxon>
        <taxon>Pseudomonadati</taxon>
        <taxon>Nitrospirota</taxon>
        <taxon>Nitrospiria</taxon>
        <taxon>Nitrospirales</taxon>
        <taxon>Nitrospiraceae</taxon>
        <taxon>Nitrospira</taxon>
    </lineage>
</organism>
<evidence type="ECO:0000313" key="3">
    <source>
        <dbReference type="Proteomes" id="UP000069205"/>
    </source>
</evidence>
<gene>
    <name evidence="2" type="ORF">NITMOv2_0649</name>
</gene>
<feature type="region of interest" description="Disordered" evidence="1">
    <location>
        <begin position="179"/>
        <end position="208"/>
    </location>
</feature>
<protein>
    <submittedName>
        <fullName evidence="2">Uncharacterized protein</fullName>
    </submittedName>
</protein>
<dbReference type="AlphaFoldDB" id="A0A0K2G828"/>